<feature type="compositionally biased region" description="Basic and acidic residues" evidence="14">
    <location>
        <begin position="429"/>
        <end position="444"/>
    </location>
</feature>
<dbReference type="InterPro" id="IPR000742">
    <property type="entry name" value="EGF"/>
</dbReference>
<evidence type="ECO:0000256" key="1">
    <source>
        <dbReference type="ARBA" id="ARBA00004479"/>
    </source>
</evidence>
<comment type="subcellular location">
    <subcellularLocation>
        <location evidence="1">Membrane</location>
        <topology evidence="1">Single-pass type I membrane protein</topology>
    </subcellularLocation>
    <subcellularLocation>
        <location evidence="2">Secreted</location>
    </subcellularLocation>
</comment>
<dbReference type="PROSITE" id="PS01187">
    <property type="entry name" value="EGF_CA"/>
    <property type="match status" value="12"/>
</dbReference>
<name>A0A2A6CZD9_PRIPA</name>
<feature type="compositionally biased region" description="Basic and acidic residues" evidence="14">
    <location>
        <begin position="68"/>
        <end position="88"/>
    </location>
</feature>
<organism evidence="15 16">
    <name type="scientific">Pristionchus pacificus</name>
    <name type="common">Parasitic nematode worm</name>
    <dbReference type="NCBI Taxonomy" id="54126"/>
    <lineage>
        <taxon>Eukaryota</taxon>
        <taxon>Metazoa</taxon>
        <taxon>Ecdysozoa</taxon>
        <taxon>Nematoda</taxon>
        <taxon>Chromadorea</taxon>
        <taxon>Rhabditida</taxon>
        <taxon>Rhabditina</taxon>
        <taxon>Diplogasteromorpha</taxon>
        <taxon>Diplogasteroidea</taxon>
        <taxon>Neodiplogasteridae</taxon>
        <taxon>Pristionchus</taxon>
    </lineage>
</organism>
<dbReference type="InterPro" id="IPR024731">
    <property type="entry name" value="NELL2-like_EGF"/>
</dbReference>
<gene>
    <name evidence="15" type="primary">WBGene00116817</name>
</gene>
<dbReference type="InterPro" id="IPR009030">
    <property type="entry name" value="Growth_fac_rcpt_cys_sf"/>
</dbReference>
<dbReference type="CDD" id="cd00054">
    <property type="entry name" value="EGF_CA"/>
    <property type="match status" value="10"/>
</dbReference>
<dbReference type="InterPro" id="IPR049883">
    <property type="entry name" value="NOTCH1_EGF-like"/>
</dbReference>
<feature type="compositionally biased region" description="Basic and acidic residues" evidence="14">
    <location>
        <begin position="94"/>
        <end position="297"/>
    </location>
</feature>
<dbReference type="FunFam" id="2.10.25.10:FF:000003">
    <property type="entry name" value="fibrillin-1 isoform X1"/>
    <property type="match status" value="1"/>
</dbReference>
<keyword evidence="9" id="KW-1133">Transmembrane helix</keyword>
<dbReference type="GO" id="GO:0005576">
    <property type="term" value="C:extracellular region"/>
    <property type="evidence" value="ECO:0000318"/>
    <property type="project" value="GO_Central"/>
</dbReference>
<feature type="region of interest" description="Disordered" evidence="14">
    <location>
        <begin position="1"/>
        <end position="27"/>
    </location>
</feature>
<evidence type="ECO:0000256" key="10">
    <source>
        <dbReference type="ARBA" id="ARBA00023136"/>
    </source>
</evidence>
<reference evidence="15" key="2">
    <citation type="submission" date="2022-06" db="UniProtKB">
        <authorList>
            <consortium name="EnsemblMetazoa"/>
        </authorList>
    </citation>
    <scope>IDENTIFICATION</scope>
    <source>
        <strain evidence="15">PS312</strain>
    </source>
</reference>
<dbReference type="InterPro" id="IPR000152">
    <property type="entry name" value="EGF-type_Asp/Asn_hydroxyl_site"/>
</dbReference>
<sequence length="3355" mass="367014">MRRSDRRRTWNKEGQIERSNKFTTPDAKKIAQIIQLAFPIVFCGNKPPKDVQPNKAPVMYSLPATTSKDTKEPSKEETDKKKDDESKSRGKKSDKKEDKSEEKNDDDKNSKNEKEEKSKADNKESKKDKSEKEKSKIEDKKSRKEDEKSKIEDKKSKKEDEKSKIEDKKSKKEKEEKSKADKQDSKKEKSEKKKSGKSEVEEKKVKSDKESRGRDSKKQKDPKSKAEEKKKDGSKKEKKDKDEKSKVEGKKDGDKSEKKGSQKKEDVSKDKRDGSEKSRTSDKKNSDKKEPPSENKSARKSRKSKREKGSNNSKRSSRSKREEKKDRKIESYVEKKDDKDHSEKKGNKDKSEKKSDKSHRKSKKDENSSKRSRKSNQLSKKDGKSERKKKSGSQYDQLSPAGKSKMKSVMKEPPKSERKKKSSTTSADSKSKYEQMEQRRKLAEGRGSMRVLIKKNLFVSPKKRAEMDTRVCEKHGKVDKQRHFGGVLKLNLFKSANARDAELQKEADDLCECFVKRKSNKTKPQSQLPPSILNVVKWEKDQCWNKYENWTEEVCGEGGVRLKGERLNIERYVGAGCNCDGQSLGMDGFSCPVPCNRVKHKNVINQCRKEKKECQMDRKTSKPFCGCPMGSELVKHQGGVNTCQPLNLCSACKHKCHKASKCVPTSKNNKYGYTCAPCQAAKGYQGDGFSCDDIDECLEDSLNDCDVPNADCENREPIYDDDLKYECVCKDGWKGDPNGGYKSKPCKDEDECASLPSPCGDGADCTNTPGSFTCTCKSGYAKKTGDNKECVDIDECATQSPCHAQASCSNTPGSYECACKNGFKGDGKTCNPDSDSLCGKCDNTTTNCVLTDAGDGYNCVCKSGYQKKGGSSTECEDISECATASLNNCDKTPGYSMCIERPGGYNCTCKKGYEGDGFSCKPTDPCQLGNPCALVAGSKCHNQAGNAVCVCKQGFVRQVKDQRDLTAPCHDVRSAMVNNCTTCNNATSECRSVGGENVIFECVCRGGYQMNAAGICVNIDECRNPSENDCDVNARCVDRSPALHGERYKCECTKGFVGNGTKGACADLDECADPNISKVACPGQHQQCVNTIGSYDCVCKSGFTQPKGLKECVNINECELGLSQCPLMSKCIDSSPGYSCTCLSGFRNTTLGNGTSICENIDECAEGINGDKNSIPCDEVNGICKDIPGNWLCDCKPGFSLAVDKRSCMDKDECGAGEDTCNKNVEECRNTIGSFVCDCKQGLVKDKEGRCIDKDECTLNVHSCNANSNCMNTFASYKCECSDGFKSQSGSHPLRPVCERENMCARKADLCGPGKCEVTDSAPFYKCVCSSAVVPLNSTQCVHQNFCNADFPCPCESECVANHCICNPGHRWVENNEFPLTTSSLTKRQPCTVINPCLESELCAKPLKCKHVGPGKHECACDSGFELSGGECIDINECELATGAASCPDNSKCTNLIGSYKCDCVLGYTSKIGSPLTNPECIDVNECEAGLSDCSLRNATCNNTVGSFECICPVGFKLQAPDYKECKDINECTEKTAKCDPNALCHNLPGTYQCECRSGFNGDGDSCWDIDECDAGRPQHNCTNSQECVNMEGTFNCTCKRGFYLTAKGCEDINECLSETSNDCNAKGGDVRKKCINTVGSYDCICPSGYGQSSEGICNGSFVCSCNRGYRKPKKTVDHLLPCEDVNECSEGVEDADGKTRKPCGTNAKCSNLLGSFKCECPAGYDGDAYKEACKVSNECIAKNPCNIETEDCTATECVCKKGFIKNAQGKCTFNPCLNRNGNCGDARCVPTYKEDLILPECKCKKGEKFSDCKECRKCEAVDHCNCKAKVELGFPCKSDTKCNAEHMLCVSYGYSANCTCESGWRLAPNASMCLNINECTEGVLGNPLNIACGKEAKCIDSEGSFSCDCPRGMIEDRSHKCIPDTPQCTREHSCVDDPNAYCANVNGLYLCKCKSGFDGEATPTSRCNAMDFCARALKDSPNTNGTVCRLNENCVNSPTRFSCECIDGYARKDKGEPCLDRNECTTGFAECPSTYACENTPGSYKCVCPSGYRLNTKNNRCDEIDECAEGLHNCSLPSQRCINLAGSHRCECNSPAYIGSGTDCVDNNECETNQYFCPDYSRCSNTEGGYTCSCDKGFRAINGACGCLGKCEDIDECTDAEKKVCPGAAKCINKLGTYECECVAPQIQHGPQDCLMNASCPNTCHRDAHCLKSETATGINFNCTCNTGYKGDGVNSCEQKDVCKTMNDCPDGCECIPLDSPVEGKWVSCNCNHQKDKPSFSFNATTRECDDINECLMVPSLCPLLPKGVRCENTQGSYKCICPNGYKLSSDGKQCDDIDECTDIGQQTCEKANAACLNTPGSFECTCTRGFKQGADKKSCINIDECVEKSDDCDKKTSKCRDTLGRFECDCNKGLALIPGKTNVCEDLNECTLGTHNCHPLSQLCHNTIGSYACNCSNGYVEKGKDCVPFSNCPKDFQCGTNAFCVMRPSRETKGQEQPECVCQDGYYGEDPSKFCDPVPDCEGDSQCPSNAKCIESQAKDSKGKATFLCACNNGYKKTGSQCEPINECKETKDLCGPSQVCVDLDPLYKCVCAPGTNDVGTGANNVTCVPPKCGNQASPPCHTDADCVNTADGYVCKCKNGFRGAGTSKLGCTLIDQCAEYQPCSQYATCANEPRGSVTCTCKAGFTGNGTICYDIDECSKNSDTTCDAKAKCINTQGSFRCACDDGYTGSGQPGQCMDIDECADPRVGKCDADTTSCKNTAGSFECVCRSGYYRNENATSPYACQDMNECSNSTMGVCNSHRCNNLPGDYRCECNTGYEVTADGHSCHDLDECKSRPCHVHAICENTDGSYHCACGVGYSGDGKSACEVVDKCSKDELNDCDKKTTRCEKVGGGATYRCECRKGYEPPIQNSTAPYFHCIDVDECKSGAANFDPVTEECVNEAGSYGVNCKVGYTRNTTSGKCDDLNECKEDPSWMKTIQKFREAKAAGKVAELGDWRQWMVKPENKSSAYGICWEKATSNPNYWFTSSSNPVPFCRNTVYDARGGFGGHRAVTSWKGFECSCQPGRKTKKGGSAVRVVLSCEDEDICAQLKCPDLGEGWICLKHKSSCACDSSQGYVQRVNDHGAYCTRRVYCGGSRRPEHSIELQASCRNFEGGASCFCDEAHRDVEVDKDTCQCRAKCSLTSSWYLSCNTDKVKCNMAVWNKLAAEPTTPKGQVCSRLVDEAGQFMSFPSILELVKEICEKKTWCAFPPSEIKDIRYLPVFNYEGACIKHESEAATRPCPFGGNAIFVTDFAPMAFCPYKTTDNWPGPNPSYPKRVGKSMPLTCLPAGEKLSEKTRFYADGTTYTIENV</sequence>
<dbReference type="FunFam" id="2.10.25.10:FF:000038">
    <property type="entry name" value="Fibrillin 2"/>
    <property type="match status" value="7"/>
</dbReference>
<evidence type="ECO:0000256" key="7">
    <source>
        <dbReference type="ARBA" id="ARBA00022737"/>
    </source>
</evidence>
<feature type="compositionally biased region" description="Basic and acidic residues" evidence="14">
    <location>
        <begin position="7"/>
        <end position="20"/>
    </location>
</feature>
<dbReference type="Pfam" id="PF07645">
    <property type="entry name" value="EGF_CA"/>
    <property type="match status" value="25"/>
</dbReference>
<keyword evidence="8" id="KW-0106">Calcium</keyword>
<dbReference type="InterPro" id="IPR001881">
    <property type="entry name" value="EGF-like_Ca-bd_dom"/>
</dbReference>
<evidence type="ECO:0000313" key="16">
    <source>
        <dbReference type="Proteomes" id="UP000005239"/>
    </source>
</evidence>
<dbReference type="Proteomes" id="UP000005239">
    <property type="component" value="Unassembled WGS sequence"/>
</dbReference>
<proteinExistence type="predicted"/>
<evidence type="ECO:0000256" key="13">
    <source>
        <dbReference type="PROSITE-ProRule" id="PRU00076"/>
    </source>
</evidence>
<dbReference type="SMART" id="SM00181">
    <property type="entry name" value="EGF"/>
    <property type="match status" value="48"/>
</dbReference>
<dbReference type="SUPFAM" id="SSF57196">
    <property type="entry name" value="EGF/Laminin"/>
    <property type="match status" value="3"/>
</dbReference>
<feature type="compositionally biased region" description="Basic and acidic residues" evidence="14">
    <location>
        <begin position="319"/>
        <end position="355"/>
    </location>
</feature>
<protein>
    <submittedName>
        <fullName evidence="15">EGF-like domain containing protein</fullName>
    </submittedName>
</protein>
<dbReference type="PANTHER" id="PTHR24034:SF89">
    <property type="entry name" value="COMPLEMENT COMPONENT C1Q RECEPTOR"/>
    <property type="match status" value="1"/>
</dbReference>
<evidence type="ECO:0000256" key="5">
    <source>
        <dbReference type="ARBA" id="ARBA00022692"/>
    </source>
</evidence>
<dbReference type="FunFam" id="2.10.25.10:FF:000005">
    <property type="entry name" value="Fibrillin 2"/>
    <property type="match status" value="1"/>
</dbReference>
<keyword evidence="10" id="KW-0472">Membrane</keyword>
<dbReference type="Pfam" id="PF12947">
    <property type="entry name" value="EGF_3"/>
    <property type="match status" value="3"/>
</dbReference>
<keyword evidence="4 13" id="KW-0245">EGF-like domain</keyword>
<evidence type="ECO:0000313" key="15">
    <source>
        <dbReference type="EnsemblMetazoa" id="PPA27263.1"/>
    </source>
</evidence>
<dbReference type="PANTHER" id="PTHR24034">
    <property type="entry name" value="EGF-LIKE DOMAIN-CONTAINING PROTEIN"/>
    <property type="match status" value="1"/>
</dbReference>
<evidence type="ECO:0000256" key="9">
    <source>
        <dbReference type="ARBA" id="ARBA00022989"/>
    </source>
</evidence>
<dbReference type="InterPro" id="IPR050751">
    <property type="entry name" value="ECM_structural_protein"/>
</dbReference>
<dbReference type="SMART" id="SM00179">
    <property type="entry name" value="EGF_CA"/>
    <property type="match status" value="37"/>
</dbReference>
<evidence type="ECO:0000256" key="11">
    <source>
        <dbReference type="ARBA" id="ARBA00023157"/>
    </source>
</evidence>
<dbReference type="InterPro" id="IPR018097">
    <property type="entry name" value="EGF_Ca-bd_CS"/>
</dbReference>
<dbReference type="PROSITE" id="PS00010">
    <property type="entry name" value="ASX_HYDROXYL"/>
    <property type="match status" value="21"/>
</dbReference>
<evidence type="ECO:0000256" key="14">
    <source>
        <dbReference type="SAM" id="MobiDB-lite"/>
    </source>
</evidence>
<evidence type="ECO:0000256" key="6">
    <source>
        <dbReference type="ARBA" id="ARBA00022729"/>
    </source>
</evidence>
<feature type="region of interest" description="Disordered" evidence="14">
    <location>
        <begin position="43"/>
        <end position="448"/>
    </location>
</feature>
<dbReference type="GO" id="GO:0048731">
    <property type="term" value="P:system development"/>
    <property type="evidence" value="ECO:0007669"/>
    <property type="project" value="UniProtKB-ARBA"/>
</dbReference>
<dbReference type="FunFam" id="2.10.25.10:FF:000014">
    <property type="entry name" value="Latent-transforming growth factor beta-binding protein 3"/>
    <property type="match status" value="2"/>
</dbReference>
<evidence type="ECO:0000256" key="8">
    <source>
        <dbReference type="ARBA" id="ARBA00022837"/>
    </source>
</evidence>
<dbReference type="PROSITE" id="PS01186">
    <property type="entry name" value="EGF_2"/>
    <property type="match status" value="16"/>
</dbReference>
<dbReference type="GO" id="GO:0048513">
    <property type="term" value="P:animal organ development"/>
    <property type="evidence" value="ECO:0007669"/>
    <property type="project" value="UniProtKB-ARBA"/>
</dbReference>
<keyword evidence="11" id="KW-1015">Disulfide bond</keyword>
<dbReference type="GO" id="GO:0005509">
    <property type="term" value="F:calcium ion binding"/>
    <property type="evidence" value="ECO:0007669"/>
    <property type="project" value="InterPro"/>
</dbReference>
<dbReference type="GO" id="GO:0005201">
    <property type="term" value="F:extracellular matrix structural constituent"/>
    <property type="evidence" value="ECO:0000318"/>
    <property type="project" value="GO_Central"/>
</dbReference>
<evidence type="ECO:0000256" key="12">
    <source>
        <dbReference type="ARBA" id="ARBA00023180"/>
    </source>
</evidence>
<evidence type="ECO:0000256" key="4">
    <source>
        <dbReference type="ARBA" id="ARBA00022536"/>
    </source>
</evidence>
<dbReference type="PROSITE" id="PS50026">
    <property type="entry name" value="EGF_3"/>
    <property type="match status" value="21"/>
</dbReference>
<dbReference type="SUPFAM" id="SSF57184">
    <property type="entry name" value="Growth factor receptor domain"/>
    <property type="match status" value="10"/>
</dbReference>
<accession>A0A8R1YQY3</accession>
<keyword evidence="16" id="KW-1185">Reference proteome</keyword>
<keyword evidence="6" id="KW-0732">Signal</keyword>
<dbReference type="Gene3D" id="2.10.25.10">
    <property type="entry name" value="Laminin"/>
    <property type="match status" value="36"/>
</dbReference>
<keyword evidence="7" id="KW-0677">Repeat</keyword>
<accession>A0A2A6CZD9</accession>
<evidence type="ECO:0000256" key="2">
    <source>
        <dbReference type="ARBA" id="ARBA00004613"/>
    </source>
</evidence>
<keyword evidence="12" id="KW-0325">Glycoprotein</keyword>
<keyword evidence="5" id="KW-0812">Transmembrane</keyword>
<dbReference type="EnsemblMetazoa" id="PPA27263.1">
    <property type="protein sequence ID" value="PPA27263.1"/>
    <property type="gene ID" value="WBGene00116817"/>
</dbReference>
<dbReference type="GO" id="GO:0016020">
    <property type="term" value="C:membrane"/>
    <property type="evidence" value="ECO:0007669"/>
    <property type="project" value="UniProtKB-SubCell"/>
</dbReference>
<comment type="caution">
    <text evidence="13">Lacks conserved residue(s) required for the propagation of feature annotation.</text>
</comment>
<keyword evidence="3" id="KW-0964">Secreted</keyword>
<evidence type="ECO:0000256" key="3">
    <source>
        <dbReference type="ARBA" id="ARBA00022525"/>
    </source>
</evidence>
<dbReference type="FunFam" id="2.10.25.10:FF:000202">
    <property type="entry name" value="Multiple epidermal growth factor-like domains 8"/>
    <property type="match status" value="1"/>
</dbReference>
<reference evidence="16" key="1">
    <citation type="journal article" date="2008" name="Nat. Genet.">
        <title>The Pristionchus pacificus genome provides a unique perspective on nematode lifestyle and parasitism.</title>
        <authorList>
            <person name="Dieterich C."/>
            <person name="Clifton S.W."/>
            <person name="Schuster L.N."/>
            <person name="Chinwalla A."/>
            <person name="Delehaunty K."/>
            <person name="Dinkelacker I."/>
            <person name="Fulton L."/>
            <person name="Fulton R."/>
            <person name="Godfrey J."/>
            <person name="Minx P."/>
            <person name="Mitreva M."/>
            <person name="Roeseler W."/>
            <person name="Tian H."/>
            <person name="Witte H."/>
            <person name="Yang S.P."/>
            <person name="Wilson R.K."/>
            <person name="Sommer R.J."/>
        </authorList>
    </citation>
    <scope>NUCLEOTIDE SEQUENCE [LARGE SCALE GENOMIC DNA]</scope>
    <source>
        <strain evidence="16">PS312</strain>
    </source>
</reference>